<dbReference type="GO" id="GO:0016020">
    <property type="term" value="C:membrane"/>
    <property type="evidence" value="ECO:0007669"/>
    <property type="project" value="InterPro"/>
</dbReference>
<dbReference type="CDD" id="cd01068">
    <property type="entry name" value="globin_sensor"/>
    <property type="match status" value="1"/>
</dbReference>
<dbReference type="GO" id="GO:0020037">
    <property type="term" value="F:heme binding"/>
    <property type="evidence" value="ECO:0007669"/>
    <property type="project" value="InterPro"/>
</dbReference>
<dbReference type="SMART" id="SM00283">
    <property type="entry name" value="MA"/>
    <property type="match status" value="1"/>
</dbReference>
<sequence>MITIDESDNLSSRLSYIQIDEEACFRLREIKPALLDAMPVILDSFYEKLLRHPPLAAKFSSPSHIATAKQAQARHWALLFEGRFDDTYRQSVQRIGQAHFRIGLTPRWYIASYGLILGELTSVVTARLSNFLQPPAGRERLTQTLQSLGRAVLLDMELAISTYWDEVLRERVVEAENAVEQINMQVGDSVASVSQYTRDLLDSARSMAEVSGAVEHDAADAAHAAGIALSSAQTVAAAAEELHASIAEISHQVTLSTETTRDAVECMAGVQHVVSELDRAAAEIGHVVSLISDIAAQTNLLALNATIEAARAGEAGKGFAVVAGEVKGLANQSARSAEEIAQRIGNIQEVARQTTAAIGTATSTVKRVDEISGSISAAVEEQAAATSEIARTISETASQASQVTTLMESVSRRIEYANDAVYSVQSSASRLDESLGTFGRLLTRAVRTSSSIAERRHGHRRALMVDGDVSTGGKLEKVAVFDISEGGALLSTAVPYAMGTELNLFITGENVRVGGKVVACCNELVHVHFTAPLASKVADGLGAKYFRRVAELTKNDHHTFVAKIAEAVYGRAAMAAADLTTHHTCRLGRWYDCVADDVLSELGSFRALASPHSEVHAKGHEVLRTLNLEGRQRSEAGLDELRQLSEKVAANIDAMDAEMQAVYATRNR</sequence>
<protein>
    <recommendedName>
        <fullName evidence="3">Methyl-accepting transducer domain-containing protein</fullName>
    </recommendedName>
</protein>
<dbReference type="Pfam" id="PF13682">
    <property type="entry name" value="CZB"/>
    <property type="match status" value="1"/>
</dbReference>
<dbReference type="InterPro" id="IPR004089">
    <property type="entry name" value="MCPsignal_dom"/>
</dbReference>
<gene>
    <name evidence="4" type="ORF">CU669_19475</name>
</gene>
<proteinExistence type="predicted"/>
<dbReference type="Gene3D" id="1.20.120.30">
    <property type="entry name" value="Aspartate receptor, ligand-binding domain"/>
    <property type="match status" value="1"/>
</dbReference>
<dbReference type="SUPFAM" id="SSF58104">
    <property type="entry name" value="Methyl-accepting chemotaxis protein (MCP) signaling domain"/>
    <property type="match status" value="1"/>
</dbReference>
<dbReference type="Pfam" id="PF00015">
    <property type="entry name" value="MCPsignal"/>
    <property type="match status" value="1"/>
</dbReference>
<comment type="caution">
    <text evidence="4">The sequence shown here is derived from an EMBL/GenBank/DDBJ whole genome shotgun (WGS) entry which is preliminary data.</text>
</comment>
<dbReference type="GO" id="GO:0035438">
    <property type="term" value="F:cyclic-di-GMP binding"/>
    <property type="evidence" value="ECO:0007669"/>
    <property type="project" value="InterPro"/>
</dbReference>
<dbReference type="Gene3D" id="1.10.490.10">
    <property type="entry name" value="Globins"/>
    <property type="match status" value="1"/>
</dbReference>
<organism evidence="4 5">
    <name type="scientific">Paramagnetospirillum kuznetsovii</name>
    <dbReference type="NCBI Taxonomy" id="2053833"/>
    <lineage>
        <taxon>Bacteria</taxon>
        <taxon>Pseudomonadati</taxon>
        <taxon>Pseudomonadota</taxon>
        <taxon>Alphaproteobacteria</taxon>
        <taxon>Rhodospirillales</taxon>
        <taxon>Magnetospirillaceae</taxon>
        <taxon>Paramagnetospirillum</taxon>
    </lineage>
</organism>
<dbReference type="RefSeq" id="WP_112147261.1">
    <property type="nucleotide sequence ID" value="NZ_PGTO01000029.1"/>
</dbReference>
<reference evidence="4 5" key="1">
    <citation type="submission" date="2017-11" db="EMBL/GenBank/DDBJ databases">
        <title>Draft genome sequence of magnetotactic bacterium Magnetospirillum kuznetsovii LBB-42.</title>
        <authorList>
            <person name="Grouzdev D.S."/>
            <person name="Rysina M.S."/>
            <person name="Baslerov R.V."/>
            <person name="Koziaeva V."/>
        </authorList>
    </citation>
    <scope>NUCLEOTIDE SEQUENCE [LARGE SCALE GENOMIC DNA]</scope>
    <source>
        <strain evidence="4 5">LBB-42</strain>
    </source>
</reference>
<dbReference type="GO" id="GO:0019825">
    <property type="term" value="F:oxygen binding"/>
    <property type="evidence" value="ECO:0007669"/>
    <property type="project" value="InterPro"/>
</dbReference>
<evidence type="ECO:0000313" key="5">
    <source>
        <dbReference type="Proteomes" id="UP000251075"/>
    </source>
</evidence>
<dbReference type="OrthoDB" id="266313at2"/>
<dbReference type="GO" id="GO:0007165">
    <property type="term" value="P:signal transduction"/>
    <property type="evidence" value="ECO:0007669"/>
    <property type="project" value="UniProtKB-KW"/>
</dbReference>
<keyword evidence="1 2" id="KW-0807">Transducer</keyword>
<dbReference type="AlphaFoldDB" id="A0A364NT25"/>
<dbReference type="InterPro" id="IPR039379">
    <property type="entry name" value="Protoglobin_sensor_dom"/>
</dbReference>
<evidence type="ECO:0000313" key="4">
    <source>
        <dbReference type="EMBL" id="RAU20226.1"/>
    </source>
</evidence>
<dbReference type="InterPro" id="IPR025991">
    <property type="entry name" value="Chemoreceptor_zinc-bind_dom"/>
</dbReference>
<dbReference type="EMBL" id="PGTO01000029">
    <property type="protein sequence ID" value="RAU20226.1"/>
    <property type="molecule type" value="Genomic_DNA"/>
</dbReference>
<dbReference type="PANTHER" id="PTHR32089:SF112">
    <property type="entry name" value="LYSOZYME-LIKE PROTEIN-RELATED"/>
    <property type="match status" value="1"/>
</dbReference>
<evidence type="ECO:0000256" key="2">
    <source>
        <dbReference type="PROSITE-ProRule" id="PRU00284"/>
    </source>
</evidence>
<accession>A0A364NT25</accession>
<feature type="domain" description="Methyl-accepting transducer" evidence="3">
    <location>
        <begin position="171"/>
        <end position="418"/>
    </location>
</feature>
<dbReference type="Proteomes" id="UP000251075">
    <property type="component" value="Unassembled WGS sequence"/>
</dbReference>
<dbReference type="Pfam" id="PF07238">
    <property type="entry name" value="PilZ"/>
    <property type="match status" value="1"/>
</dbReference>
<dbReference type="PANTHER" id="PTHR32089">
    <property type="entry name" value="METHYL-ACCEPTING CHEMOTAXIS PROTEIN MCPB"/>
    <property type="match status" value="1"/>
</dbReference>
<name>A0A364NT25_9PROT</name>
<dbReference type="Pfam" id="PF11563">
    <property type="entry name" value="Protoglobin"/>
    <property type="match status" value="1"/>
</dbReference>
<dbReference type="InterPro" id="IPR009050">
    <property type="entry name" value="Globin-like_sf"/>
</dbReference>
<dbReference type="PROSITE" id="PS50111">
    <property type="entry name" value="CHEMOTAXIS_TRANSDUC_2"/>
    <property type="match status" value="1"/>
</dbReference>
<dbReference type="InterPro" id="IPR012292">
    <property type="entry name" value="Globin/Proto"/>
</dbReference>
<dbReference type="SUPFAM" id="SSF46458">
    <property type="entry name" value="Globin-like"/>
    <property type="match status" value="1"/>
</dbReference>
<dbReference type="InterPro" id="IPR044398">
    <property type="entry name" value="Globin-sensor_dom"/>
</dbReference>
<dbReference type="Gene3D" id="1.10.287.950">
    <property type="entry name" value="Methyl-accepting chemotaxis protein"/>
    <property type="match status" value="1"/>
</dbReference>
<dbReference type="SUPFAM" id="SSF141371">
    <property type="entry name" value="PilZ domain-like"/>
    <property type="match status" value="1"/>
</dbReference>
<evidence type="ECO:0000259" key="3">
    <source>
        <dbReference type="PROSITE" id="PS50111"/>
    </source>
</evidence>
<evidence type="ECO:0000256" key="1">
    <source>
        <dbReference type="ARBA" id="ARBA00023224"/>
    </source>
</evidence>
<dbReference type="InterPro" id="IPR009875">
    <property type="entry name" value="PilZ_domain"/>
</dbReference>
<keyword evidence="5" id="KW-1185">Reference proteome</keyword>